<reference evidence="3" key="1">
    <citation type="submission" date="2021-03" db="EMBL/GenBank/DDBJ databases">
        <title>Description of Psychrosphaera ytuae sp. nov. isolated from deep sea sediment of South China Sea.</title>
        <authorList>
            <person name="Zhang J."/>
            <person name="Xu X.-D."/>
        </authorList>
    </citation>
    <scope>NUCLEOTIDE SEQUENCE</scope>
    <source>
        <strain evidence="3">MTZ26</strain>
    </source>
</reference>
<evidence type="ECO:0000256" key="1">
    <source>
        <dbReference type="SAM" id="MobiDB-lite"/>
    </source>
</evidence>
<gene>
    <name evidence="3" type="ORF">J1N51_03975</name>
</gene>
<dbReference type="InterPro" id="IPR028974">
    <property type="entry name" value="TSP_type-3_rpt"/>
</dbReference>
<sequence>MHSKSVKGSIFAGLLLSITACGGGSEPAADNNTSSSADNTNNNSSTTKVEHQVRVIDGYIRNAIAYVDLNNNGTFDTTEPNALSGEGGVATLDLTGLDLELSTLVVSVSVPEGAVDESTISDSSPTGIPITAENTFVLATLPGEQNATPYTSIIMALAAETGDLVESQIHVETTLGLTGTELKSDYIASGDEVLSLLAELIVSAQVIEPTNLGQVSKFDAEVSLQLTNQLKEQVEDSIEANTFQQNKQKITTSARVLTESVQTFINENKTTLSSLTSDQLSALVGIFQLSTQRTIEQATSDNELSNLAEKATALNAITASAILSQLEQDLNIESGIERAAVVINLINDVIDGVLASNGELDTDQTLALTQLVLDLTLTELQTSSDSEVTFEAAIEALSESLVTIANSVVVQISKGFAVNDLDGDGILNSEDEDIDGDGVLNKDDAFVYDSTESKDIDQDGIGDNKDKLIAVNVNNIQEHKTRILGKTEVTFADENNVYAAQSDGLFIFNNASELGTNPDYNHVLKAEFEALNIVKTFYIQKLSSGDFIVAGIRKEDKADRRSPVPFFVSITKNDNAYAIKHVNTDVQISDNSDTSSEGFIPNTFVLSSNEEMLYAVIHNFQQVYIVGYQLHSSHEMTYVNRVDVSYSGLVDYYKNLALDYSGNFIYYTTSVGYDYLNGAISAIKVDPSTGFLSLSNHQDVTEEDIGSTVIEAFGMGKMLFATANGINVMTINEESGQLTPSQTIANEVPSSPLSLSINSKGDRAVLQEFGPLEGTTKIKSFSVDQSGDLVLAGNNTTVDYLSPMTWADDETSIGIQVFSGQRVKYNHQSHTVKESPIGLPYLSSTTNLNTSENGYWMLNLSITAYINTSGQTPEIAPLRTIFDVEEHSQLTFRMGDLNSLGQAILPNETFKDSRVSLITYDETSKRLSQTFLKSEPRLATTFYQAWVLKNDLVVLLYRSYENFQPQYLLGVFDIQDGSLKLQSEVDITNFSGLYGQKLISKTDDSFSIGWREFTLIDGQLYELFETTDKRWTLYEGQFHIEIADTEQYQVFKNMADTSELVLTSSVEAVKSIFKVDEEHFVTHELVSADESKVKLNKLNSDGSLELVSEVTAKGKSNEQVLERAPNGQTFWIIDTEIEQKVIKFDIPKL</sequence>
<protein>
    <submittedName>
        <fullName evidence="3">Uncharacterized protein</fullName>
    </submittedName>
</protein>
<name>A0A975HIU7_9GAMM</name>
<dbReference type="EMBL" id="CP072110">
    <property type="protein sequence ID" value="QTH64635.1"/>
    <property type="molecule type" value="Genomic_DNA"/>
</dbReference>
<dbReference type="PROSITE" id="PS51257">
    <property type="entry name" value="PROKAR_LIPOPROTEIN"/>
    <property type="match status" value="1"/>
</dbReference>
<proteinExistence type="predicted"/>
<organism evidence="3 4">
    <name type="scientific">Psychrosphaera ytuae</name>
    <dbReference type="NCBI Taxonomy" id="2820710"/>
    <lineage>
        <taxon>Bacteria</taxon>
        <taxon>Pseudomonadati</taxon>
        <taxon>Pseudomonadota</taxon>
        <taxon>Gammaproteobacteria</taxon>
        <taxon>Alteromonadales</taxon>
        <taxon>Pseudoalteromonadaceae</taxon>
        <taxon>Psychrosphaera</taxon>
    </lineage>
</organism>
<dbReference type="AlphaFoldDB" id="A0A975HIU7"/>
<dbReference type="Gene3D" id="4.10.1080.10">
    <property type="entry name" value="TSP type-3 repeat"/>
    <property type="match status" value="1"/>
</dbReference>
<evidence type="ECO:0000313" key="3">
    <source>
        <dbReference type="EMBL" id="QTH64635.1"/>
    </source>
</evidence>
<dbReference type="SUPFAM" id="SSF103647">
    <property type="entry name" value="TSP type-3 repeat"/>
    <property type="match status" value="1"/>
</dbReference>
<dbReference type="RefSeq" id="WP_208832689.1">
    <property type="nucleotide sequence ID" value="NZ_CP072110.1"/>
</dbReference>
<feature type="chain" id="PRO_5037285157" evidence="2">
    <location>
        <begin position="23"/>
        <end position="1149"/>
    </location>
</feature>
<feature type="compositionally biased region" description="Low complexity" evidence="1">
    <location>
        <begin position="28"/>
        <end position="47"/>
    </location>
</feature>
<dbReference type="GO" id="GO:0005509">
    <property type="term" value="F:calcium ion binding"/>
    <property type="evidence" value="ECO:0007669"/>
    <property type="project" value="InterPro"/>
</dbReference>
<dbReference type="KEGG" id="psym:J1N51_03975"/>
<evidence type="ECO:0000256" key="2">
    <source>
        <dbReference type="SAM" id="SignalP"/>
    </source>
</evidence>
<evidence type="ECO:0000313" key="4">
    <source>
        <dbReference type="Proteomes" id="UP000682739"/>
    </source>
</evidence>
<accession>A0A975HIU7</accession>
<feature type="region of interest" description="Disordered" evidence="1">
    <location>
        <begin position="25"/>
        <end position="49"/>
    </location>
</feature>
<feature type="signal peptide" evidence="2">
    <location>
        <begin position="1"/>
        <end position="22"/>
    </location>
</feature>
<keyword evidence="2" id="KW-0732">Signal</keyword>
<dbReference type="Proteomes" id="UP000682739">
    <property type="component" value="Chromosome"/>
</dbReference>
<keyword evidence="4" id="KW-1185">Reference proteome</keyword>